<dbReference type="PRINTS" id="PR00162">
    <property type="entry name" value="RIESKE"/>
</dbReference>
<dbReference type="Pfam" id="PF01266">
    <property type="entry name" value="DAO"/>
    <property type="match status" value="1"/>
</dbReference>
<evidence type="ECO:0000256" key="1">
    <source>
        <dbReference type="ARBA" id="ARBA00022714"/>
    </source>
</evidence>
<accession>A0ABV5XQT7</accession>
<protein>
    <submittedName>
        <fullName evidence="7">FAD-dependent oxidoreductase</fullName>
    </submittedName>
</protein>
<sequence length="494" mass="53106">MTSLWLEGARPEYSSEFTEREYDTVVVGAGMTGVVTALLFARAGHEVALLESRTVGAVTTGNTTGKISLLQGTRLSSIAKKHSPSAVRSYVEANREGQQWLLRYCADSSLAVQRESAFTYTTSTDGTVSLREELDAARAAGLDAHWTDAVELPFPVVGALRLDDQAQFDAVQALDALIREFVRRGGTLHEGTRVRTVHGNRHRRSVHTNHGVVTAARVVIATGTPILDRGGFFARLEPQRSYAAAFAVPGDIPRGMYLSVDEPKRSIRYAPRNDSNLLLVGGNGHPVGRAASPSQCLQELIDWTGKTFPGAELTHSWSAQDYRPVNELPYAGELLPGDPSLLIATGYAKWGITNSVAAALALVTSVLGTGAQWSAIYSPWDWNQVSGVPHAVRVNAEVAIHLAGGWVKPLFDRLARKDPGSDSHGQVVWEGLTPVARSTVCGVTQEVSAVCPHLGGIVSWNDAERSWDCPLHGSRFTASGELLEGPATEDLSPS</sequence>
<dbReference type="InterPro" id="IPR005805">
    <property type="entry name" value="Rieske_Fe-S_prot_C"/>
</dbReference>
<dbReference type="InterPro" id="IPR006076">
    <property type="entry name" value="FAD-dep_OxRdtase"/>
</dbReference>
<dbReference type="SUPFAM" id="SSF50022">
    <property type="entry name" value="ISP domain"/>
    <property type="match status" value="1"/>
</dbReference>
<keyword evidence="8" id="KW-1185">Reference proteome</keyword>
<gene>
    <name evidence="7" type="ORF">ACFFQ6_34650</name>
</gene>
<evidence type="ECO:0000256" key="3">
    <source>
        <dbReference type="ARBA" id="ARBA00023004"/>
    </source>
</evidence>
<dbReference type="Gene3D" id="3.50.50.60">
    <property type="entry name" value="FAD/NAD(P)-binding domain"/>
    <property type="match status" value="1"/>
</dbReference>
<dbReference type="Gene3D" id="2.102.10.10">
    <property type="entry name" value="Rieske [2Fe-2S] iron-sulphur domain"/>
    <property type="match status" value="1"/>
</dbReference>
<keyword evidence="4" id="KW-0411">Iron-sulfur</keyword>
<evidence type="ECO:0000256" key="5">
    <source>
        <dbReference type="ARBA" id="ARBA00023157"/>
    </source>
</evidence>
<evidence type="ECO:0000256" key="2">
    <source>
        <dbReference type="ARBA" id="ARBA00022723"/>
    </source>
</evidence>
<organism evidence="7 8">
    <name type="scientific">Rhodococcus baikonurensis</name>
    <dbReference type="NCBI Taxonomy" id="172041"/>
    <lineage>
        <taxon>Bacteria</taxon>
        <taxon>Bacillati</taxon>
        <taxon>Actinomycetota</taxon>
        <taxon>Actinomycetes</taxon>
        <taxon>Mycobacteriales</taxon>
        <taxon>Nocardiaceae</taxon>
        <taxon>Rhodococcus</taxon>
        <taxon>Rhodococcus erythropolis group</taxon>
    </lineage>
</organism>
<dbReference type="Gene3D" id="3.30.9.10">
    <property type="entry name" value="D-Amino Acid Oxidase, subunit A, domain 2"/>
    <property type="match status" value="1"/>
</dbReference>
<keyword evidence="3" id="KW-0408">Iron</keyword>
<dbReference type="InterPro" id="IPR017941">
    <property type="entry name" value="Rieske_2Fe-2S"/>
</dbReference>
<dbReference type="PANTHER" id="PTHR13847">
    <property type="entry name" value="SARCOSINE DEHYDROGENASE-RELATED"/>
    <property type="match status" value="1"/>
</dbReference>
<keyword evidence="5" id="KW-1015">Disulfide bond</keyword>
<dbReference type="Proteomes" id="UP001589587">
    <property type="component" value="Unassembled WGS sequence"/>
</dbReference>
<dbReference type="Pfam" id="PF00355">
    <property type="entry name" value="Rieske"/>
    <property type="match status" value="1"/>
</dbReference>
<keyword evidence="2" id="KW-0479">Metal-binding</keyword>
<evidence type="ECO:0000313" key="7">
    <source>
        <dbReference type="EMBL" id="MFB9784843.1"/>
    </source>
</evidence>
<dbReference type="SUPFAM" id="SSF51905">
    <property type="entry name" value="FAD/NAD(P)-binding domain"/>
    <property type="match status" value="1"/>
</dbReference>
<keyword evidence="1" id="KW-0001">2Fe-2S</keyword>
<evidence type="ECO:0000313" key="8">
    <source>
        <dbReference type="Proteomes" id="UP001589587"/>
    </source>
</evidence>
<name>A0ABV5XQT7_9NOCA</name>
<dbReference type="InterPro" id="IPR036188">
    <property type="entry name" value="FAD/NAD-bd_sf"/>
</dbReference>
<reference evidence="7 8" key="1">
    <citation type="submission" date="2024-09" db="EMBL/GenBank/DDBJ databases">
        <authorList>
            <person name="Sun Q."/>
            <person name="Mori K."/>
        </authorList>
    </citation>
    <scope>NUCLEOTIDE SEQUENCE [LARGE SCALE GENOMIC DNA]</scope>
    <source>
        <strain evidence="7 8">JCM 11411</strain>
    </source>
</reference>
<evidence type="ECO:0000259" key="6">
    <source>
        <dbReference type="PROSITE" id="PS51296"/>
    </source>
</evidence>
<dbReference type="PROSITE" id="PS51296">
    <property type="entry name" value="RIESKE"/>
    <property type="match status" value="1"/>
</dbReference>
<proteinExistence type="predicted"/>
<dbReference type="PANTHER" id="PTHR13847:SF274">
    <property type="entry name" value="RIESKE 2FE-2S IRON-SULFUR PROTEIN YHFW-RELATED"/>
    <property type="match status" value="1"/>
</dbReference>
<feature type="domain" description="Rieske" evidence="6">
    <location>
        <begin position="411"/>
        <end position="494"/>
    </location>
</feature>
<dbReference type="EMBL" id="JBHMAS010000099">
    <property type="protein sequence ID" value="MFB9784843.1"/>
    <property type="molecule type" value="Genomic_DNA"/>
</dbReference>
<evidence type="ECO:0000256" key="4">
    <source>
        <dbReference type="ARBA" id="ARBA00023014"/>
    </source>
</evidence>
<dbReference type="RefSeq" id="WP_070160364.1">
    <property type="nucleotide sequence ID" value="NZ_JBHMAS010000099.1"/>
</dbReference>
<comment type="caution">
    <text evidence="7">The sequence shown here is derived from an EMBL/GenBank/DDBJ whole genome shotgun (WGS) entry which is preliminary data.</text>
</comment>
<dbReference type="InterPro" id="IPR036922">
    <property type="entry name" value="Rieske_2Fe-2S_sf"/>
</dbReference>